<dbReference type="RefSeq" id="WP_406857334.1">
    <property type="nucleotide sequence ID" value="NZ_CP157484.1"/>
</dbReference>
<reference evidence="1" key="1">
    <citation type="submission" date="2024-05" db="EMBL/GenBank/DDBJ databases">
        <authorList>
            <person name="Kim S."/>
            <person name="Heo J."/>
            <person name="Choi H."/>
            <person name="Choi Y."/>
            <person name="Kwon S.-W."/>
            <person name="Kim Y."/>
        </authorList>
    </citation>
    <scope>NUCLEOTIDE SEQUENCE</scope>
    <source>
        <strain evidence="1">KACC 23698</strain>
    </source>
</reference>
<sequence>METDDVADLHKLATDYSTFEMEAEPMLDVTLAAKMEAKAVQARKRLLQRR</sequence>
<dbReference type="AlphaFoldDB" id="A0AAU7JK07"/>
<dbReference type="Pfam" id="PF11746">
    <property type="entry name" value="DUF3303"/>
    <property type="match status" value="1"/>
</dbReference>
<name>A0AAU7JK07_9HYPH</name>
<evidence type="ECO:0000313" key="1">
    <source>
        <dbReference type="EMBL" id="XBO40474.1"/>
    </source>
</evidence>
<proteinExistence type="predicted"/>
<gene>
    <name evidence="1" type="ORF">ABEG18_06825</name>
</gene>
<dbReference type="InterPro" id="IPR021734">
    <property type="entry name" value="DUF3303"/>
</dbReference>
<organism evidence="1">
    <name type="scientific">Alsobacter sp. KACC 23698</name>
    <dbReference type="NCBI Taxonomy" id="3149229"/>
    <lineage>
        <taxon>Bacteria</taxon>
        <taxon>Pseudomonadati</taxon>
        <taxon>Pseudomonadota</taxon>
        <taxon>Alphaproteobacteria</taxon>
        <taxon>Hyphomicrobiales</taxon>
        <taxon>Alsobacteraceae</taxon>
        <taxon>Alsobacter</taxon>
    </lineage>
</organism>
<accession>A0AAU7JK07</accession>
<protein>
    <submittedName>
        <fullName evidence="1">DUF3303 family protein</fullName>
    </submittedName>
</protein>
<dbReference type="EMBL" id="CP157484">
    <property type="protein sequence ID" value="XBO40474.1"/>
    <property type="molecule type" value="Genomic_DNA"/>
</dbReference>